<reference evidence="1" key="1">
    <citation type="journal article" date="2020" name="mSystems">
        <title>Genome- and Community-Level Interaction Insights into Carbon Utilization and Element Cycling Functions of Hydrothermarchaeota in Hydrothermal Sediment.</title>
        <authorList>
            <person name="Zhou Z."/>
            <person name="Liu Y."/>
            <person name="Xu W."/>
            <person name="Pan J."/>
            <person name="Luo Z.H."/>
            <person name="Li M."/>
        </authorList>
    </citation>
    <scope>NUCLEOTIDE SEQUENCE [LARGE SCALE GENOMIC DNA]</scope>
    <source>
        <strain evidence="1">SpSt-611</strain>
    </source>
</reference>
<sequence length="119" mass="13447">MPSPEAHRTRALRDAGLAEGLAREAPEWATVLLAHAAHHLLLGWTFARAGEDPFPESYEAAYRRMKQAGVPRRARKIHRELTRLAWKARYLCPSEEEAKALHQQAQALWEEPLGVLPPP</sequence>
<organism evidence="1">
    <name type="scientific">Thermus tengchongensis</name>
    <dbReference type="NCBI Taxonomy" id="1214928"/>
    <lineage>
        <taxon>Bacteria</taxon>
        <taxon>Thermotogati</taxon>
        <taxon>Deinococcota</taxon>
        <taxon>Deinococci</taxon>
        <taxon>Thermales</taxon>
        <taxon>Thermaceae</taxon>
        <taxon>Thermus</taxon>
    </lineage>
</organism>
<dbReference type="AlphaFoldDB" id="A0A7V4AMW9"/>
<dbReference type="EMBL" id="DTAB01000372">
    <property type="protein sequence ID" value="HGN85811.1"/>
    <property type="molecule type" value="Genomic_DNA"/>
</dbReference>
<accession>A0A7V4AMW9</accession>
<comment type="caution">
    <text evidence="1">The sequence shown here is derived from an EMBL/GenBank/DDBJ whole genome shotgun (WGS) entry which is preliminary data.</text>
</comment>
<evidence type="ECO:0000313" key="1">
    <source>
        <dbReference type="EMBL" id="HGN85811.1"/>
    </source>
</evidence>
<protein>
    <recommendedName>
        <fullName evidence="2">DUF4129 domain-containing protein</fullName>
    </recommendedName>
</protein>
<gene>
    <name evidence="1" type="ORF">ENT80_06545</name>
</gene>
<evidence type="ECO:0008006" key="2">
    <source>
        <dbReference type="Google" id="ProtNLM"/>
    </source>
</evidence>
<name>A0A7V4AMW9_9DEIN</name>
<proteinExistence type="predicted"/>